<dbReference type="PROSITE" id="PS50889">
    <property type="entry name" value="S4"/>
    <property type="match status" value="1"/>
</dbReference>
<dbReference type="InterPro" id="IPR047048">
    <property type="entry name" value="TlyA"/>
</dbReference>
<comment type="caution">
    <text evidence="5">The sequence shown here is derived from an EMBL/GenBank/DDBJ whole genome shotgun (WGS) entry which is preliminary data.</text>
</comment>
<dbReference type="PANTHER" id="PTHR32319">
    <property type="entry name" value="BACTERIAL HEMOLYSIN-LIKE PROTEIN"/>
    <property type="match status" value="1"/>
</dbReference>
<dbReference type="Pfam" id="PF01728">
    <property type="entry name" value="FtsJ"/>
    <property type="match status" value="1"/>
</dbReference>
<dbReference type="RefSeq" id="WP_209817957.1">
    <property type="nucleotide sequence ID" value="NZ_JAVDTL010000005.1"/>
</dbReference>
<dbReference type="Gene3D" id="3.40.50.150">
    <property type="entry name" value="Vaccinia Virus protein VP39"/>
    <property type="match status" value="1"/>
</dbReference>
<accession>A0AAJ2BTY2</accession>
<dbReference type="PANTHER" id="PTHR32319:SF0">
    <property type="entry name" value="BACTERIAL HEMOLYSIN-LIKE PROTEIN"/>
    <property type="match status" value="1"/>
</dbReference>
<keyword evidence="5" id="KW-0489">Methyltransferase</keyword>
<keyword evidence="7" id="KW-1185">Reference proteome</keyword>
<reference evidence="5 7" key="1">
    <citation type="submission" date="2023-07" db="EMBL/GenBank/DDBJ databases">
        <title>Sorghum-associated microbial communities from plants grown in Nebraska, USA.</title>
        <authorList>
            <person name="Schachtman D."/>
        </authorList>
    </citation>
    <scope>NUCLEOTIDE SEQUENCE</scope>
    <source>
        <strain evidence="6 7">BE105</strain>
        <strain evidence="5">BE69</strain>
    </source>
</reference>
<dbReference type="SUPFAM" id="SSF53335">
    <property type="entry name" value="S-adenosyl-L-methionine-dependent methyltransferases"/>
    <property type="match status" value="1"/>
</dbReference>
<keyword evidence="1 3" id="KW-0694">RNA-binding</keyword>
<keyword evidence="5" id="KW-0808">Transferase</keyword>
<dbReference type="Proteomes" id="UP001253458">
    <property type="component" value="Unassembled WGS sequence"/>
</dbReference>
<name>A0AAJ2BTY2_ACIDE</name>
<protein>
    <submittedName>
        <fullName evidence="5">23S rRNA (Cytidine1920-2'-O)/16S rRNA (Cytidine1409-2'-O)-methyltransferase</fullName>
        <ecNumber evidence="5">2.1.1.226</ecNumber>
        <ecNumber evidence="5">2.1.1.227</ecNumber>
    </submittedName>
</protein>
<evidence type="ECO:0000313" key="7">
    <source>
        <dbReference type="Proteomes" id="UP001249076"/>
    </source>
</evidence>
<dbReference type="InterPro" id="IPR002877">
    <property type="entry name" value="RNA_MeTrfase_FtsJ_dom"/>
</dbReference>
<dbReference type="Proteomes" id="UP001249076">
    <property type="component" value="Unassembled WGS sequence"/>
</dbReference>
<comment type="similarity">
    <text evidence="2">Belongs to the TlyA family.</text>
</comment>
<dbReference type="GO" id="GO:0003723">
    <property type="term" value="F:RNA binding"/>
    <property type="evidence" value="ECO:0007669"/>
    <property type="project" value="UniProtKB-KW"/>
</dbReference>
<feature type="domain" description="Ribosomal RNA methyltransferase FtsJ" evidence="4">
    <location>
        <begin position="63"/>
        <end position="330"/>
    </location>
</feature>
<dbReference type="EMBL" id="JAVDTS010000003">
    <property type="protein sequence ID" value="MDR6837861.1"/>
    <property type="molecule type" value="Genomic_DNA"/>
</dbReference>
<dbReference type="GO" id="GO:0008168">
    <property type="term" value="F:methyltransferase activity"/>
    <property type="evidence" value="ECO:0007669"/>
    <property type="project" value="UniProtKB-KW"/>
</dbReference>
<evidence type="ECO:0000313" key="8">
    <source>
        <dbReference type="Proteomes" id="UP001253458"/>
    </source>
</evidence>
<dbReference type="GO" id="GO:0032259">
    <property type="term" value="P:methylation"/>
    <property type="evidence" value="ECO:0007669"/>
    <property type="project" value="UniProtKB-KW"/>
</dbReference>
<organism evidence="5 8">
    <name type="scientific">Acidovorax delafieldii</name>
    <name type="common">Pseudomonas delafieldii</name>
    <dbReference type="NCBI Taxonomy" id="47920"/>
    <lineage>
        <taxon>Bacteria</taxon>
        <taxon>Pseudomonadati</taxon>
        <taxon>Pseudomonadota</taxon>
        <taxon>Betaproteobacteria</taxon>
        <taxon>Burkholderiales</taxon>
        <taxon>Comamonadaceae</taxon>
        <taxon>Acidovorax</taxon>
    </lineage>
</organism>
<proteinExistence type="inferred from homology"/>
<evidence type="ECO:0000256" key="1">
    <source>
        <dbReference type="ARBA" id="ARBA00022884"/>
    </source>
</evidence>
<dbReference type="CDD" id="cd00165">
    <property type="entry name" value="S4"/>
    <property type="match status" value="1"/>
</dbReference>
<dbReference type="EMBL" id="JAVDTL010000005">
    <property type="protein sequence ID" value="MDR6768109.1"/>
    <property type="molecule type" value="Genomic_DNA"/>
</dbReference>
<dbReference type="Gene3D" id="3.10.290.10">
    <property type="entry name" value="RNA-binding S4 domain"/>
    <property type="match status" value="1"/>
</dbReference>
<dbReference type="InterPro" id="IPR029063">
    <property type="entry name" value="SAM-dependent_MTases_sf"/>
</dbReference>
<evidence type="ECO:0000256" key="3">
    <source>
        <dbReference type="PROSITE-ProRule" id="PRU00182"/>
    </source>
</evidence>
<dbReference type="EC" id="2.1.1.226" evidence="5"/>
<dbReference type="EC" id="2.1.1.227" evidence="5"/>
<gene>
    <name evidence="5" type="ORF">J2W88_003411</name>
    <name evidence="6" type="ORF">J2W93_002699</name>
</gene>
<evidence type="ECO:0000256" key="2">
    <source>
        <dbReference type="ARBA" id="ARBA00029460"/>
    </source>
</evidence>
<dbReference type="InterPro" id="IPR036986">
    <property type="entry name" value="S4_RNA-bd_sf"/>
</dbReference>
<sequence length="333" mass="36163">MRADVFLVERGHAATRSQAQRLIASGVEWRLTPLSPWNKVAKNGDDIPSVAEVRLLDDAEAKYISRGGLKLEGALQATGLDVKGLRCLDVGQSTGGFTDCLLQHGAAQVVGVDVGHGQLHERLRDDVRVVGVEGLNARAMTAESLLEGCEAALSEELVQDHEDNDTQPVAPYSWMRNGGLVDEEYDDSDDAKEQDVEAFKAERAAKARARAEGTLPVVRQRRAGREDVRVTPVFDLVTGDLSFISLTLVLPALVPLLAPQGDLVMLVKPQFELQPGQVGKGGIVRDESLYAVVEQRIRDCCVALGLEVRAWIDSPIQGGDGNREFFVHARRAA</sequence>
<evidence type="ECO:0000313" key="6">
    <source>
        <dbReference type="EMBL" id="MDR6837861.1"/>
    </source>
</evidence>
<evidence type="ECO:0000259" key="4">
    <source>
        <dbReference type="Pfam" id="PF01728"/>
    </source>
</evidence>
<evidence type="ECO:0000313" key="5">
    <source>
        <dbReference type="EMBL" id="MDR6768109.1"/>
    </source>
</evidence>
<dbReference type="AlphaFoldDB" id="A0AAJ2BTY2"/>